<evidence type="ECO:0000256" key="1">
    <source>
        <dbReference type="SAM" id="MobiDB-lite"/>
    </source>
</evidence>
<keyword evidence="3" id="KW-1185">Reference proteome</keyword>
<gene>
    <name evidence="2" type="primary">213</name>
    <name evidence="2" type="ORF">SEA_PUPPER_213</name>
</gene>
<sequence>MAITNIEECATSTPNSRHLGDPRRESRTLCGHNARYPGDMVKQGRLMTRDMINSLPLCPKCLYRADRRQYHWVHEDEDRQAHATLTGSPEVEWVRPDPTKNLHQRTFPKNLHAKLNSLPTPPPVPVYDDRSTRPLIPDLRRPLA</sequence>
<dbReference type="EMBL" id="MK977695">
    <property type="protein sequence ID" value="QDF18699.1"/>
    <property type="molecule type" value="Genomic_DNA"/>
</dbReference>
<name>A0A4Y6ESF0_9CAUD</name>
<evidence type="ECO:0000313" key="3">
    <source>
        <dbReference type="Proteomes" id="UP000318375"/>
    </source>
</evidence>
<protein>
    <submittedName>
        <fullName evidence="2">Uncharacterized protein</fullName>
    </submittedName>
</protein>
<dbReference type="KEGG" id="vg:64766232"/>
<reference evidence="2 3" key="1">
    <citation type="submission" date="2019-05" db="EMBL/GenBank/DDBJ databases">
        <authorList>
            <person name="Pope W.H."/>
            <person name="Garlena R.A."/>
            <person name="Russell D.A."/>
            <person name="Jacobs-Sera D."/>
            <person name="Hatfull G.F."/>
        </authorList>
    </citation>
    <scope>NUCLEOTIDE SEQUENCE [LARGE SCALE GENOMIC DNA]</scope>
</reference>
<dbReference type="GeneID" id="64766232"/>
<accession>A0A4Y6ESF0</accession>
<proteinExistence type="predicted"/>
<organism evidence="2 3">
    <name type="scientific">Gordonia phage Pupper</name>
    <dbReference type="NCBI Taxonomy" id="2571249"/>
    <lineage>
        <taxon>Viruses</taxon>
        <taxon>Duplodnaviria</taxon>
        <taxon>Heunggongvirae</taxon>
        <taxon>Uroviricota</taxon>
        <taxon>Caudoviricetes</taxon>
        <taxon>Puppervirus</taxon>
        <taxon>Puppervirus Pupper</taxon>
    </lineage>
</organism>
<dbReference type="RefSeq" id="YP_010059001.1">
    <property type="nucleotide sequence ID" value="NC_054723.1"/>
</dbReference>
<feature type="region of interest" description="Disordered" evidence="1">
    <location>
        <begin position="1"/>
        <end position="33"/>
    </location>
</feature>
<feature type="compositionally biased region" description="Basic and acidic residues" evidence="1">
    <location>
        <begin position="127"/>
        <end position="144"/>
    </location>
</feature>
<feature type="region of interest" description="Disordered" evidence="1">
    <location>
        <begin position="80"/>
        <end position="144"/>
    </location>
</feature>
<feature type="compositionally biased region" description="Basic and acidic residues" evidence="1">
    <location>
        <begin position="18"/>
        <end position="27"/>
    </location>
</feature>
<dbReference type="Proteomes" id="UP000318375">
    <property type="component" value="Segment"/>
</dbReference>
<evidence type="ECO:0000313" key="2">
    <source>
        <dbReference type="EMBL" id="QDF18699.1"/>
    </source>
</evidence>